<keyword evidence="10" id="KW-1185">Reference proteome</keyword>
<reference evidence="9 10" key="1">
    <citation type="journal article" date="2018" name="Sci. Rep.">
        <title>Rhizobium tumorigenes sp. nov., a novel plant tumorigenic bacterium isolated from cane gall tumors on thornless blackberry.</title>
        <authorList>
            <person name="Kuzmanovi N."/>
            <person name="Smalla K."/>
            <person name="Gronow S."/>
            <person name="PuBawska J."/>
        </authorList>
    </citation>
    <scope>NUCLEOTIDE SEQUENCE [LARGE SCALE GENOMIC DNA]</scope>
    <source>
        <strain evidence="9 10">CCBAU 85046</strain>
    </source>
</reference>
<dbReference type="SUPFAM" id="SSF53850">
    <property type="entry name" value="Periplasmic binding protein-like II"/>
    <property type="match status" value="1"/>
</dbReference>
<dbReference type="GO" id="GO:0003700">
    <property type="term" value="F:DNA-binding transcription factor activity"/>
    <property type="evidence" value="ECO:0007669"/>
    <property type="project" value="InterPro"/>
</dbReference>
<protein>
    <recommendedName>
        <fullName evidence="6">HTH-type transcriptional regulator TtuA</fullName>
    </recommendedName>
    <alternativeName>
        <fullName evidence="7">Tartrate utilization transcriptional regulator</fullName>
    </alternativeName>
</protein>
<comment type="similarity">
    <text evidence="1">Belongs to the LysR transcriptional regulatory family.</text>
</comment>
<dbReference type="SUPFAM" id="SSF46785">
    <property type="entry name" value="Winged helix' DNA-binding domain"/>
    <property type="match status" value="1"/>
</dbReference>
<keyword evidence="2" id="KW-0805">Transcription regulation</keyword>
<dbReference type="PANTHER" id="PTHR30579:SF7">
    <property type="entry name" value="HTH-TYPE TRANSCRIPTIONAL REGULATOR LRHA-RELATED"/>
    <property type="match status" value="1"/>
</dbReference>
<dbReference type="Gene3D" id="3.40.190.10">
    <property type="entry name" value="Periplasmic binding protein-like II"/>
    <property type="match status" value="2"/>
</dbReference>
<dbReference type="AlphaFoldDB" id="A0A2W4CN49"/>
<keyword evidence="3" id="KW-0238">DNA-binding</keyword>
<feature type="domain" description="HTH lysR-type" evidence="8">
    <location>
        <begin position="5"/>
        <end position="62"/>
    </location>
</feature>
<dbReference type="InterPro" id="IPR036388">
    <property type="entry name" value="WH-like_DNA-bd_sf"/>
</dbReference>
<proteinExistence type="inferred from homology"/>
<name>A0A2W4CN49_9HYPH</name>
<dbReference type="OrthoDB" id="8097684at2"/>
<dbReference type="EMBL" id="PCDP01000035">
    <property type="protein sequence ID" value="PZM14119.1"/>
    <property type="molecule type" value="Genomic_DNA"/>
</dbReference>
<evidence type="ECO:0000256" key="3">
    <source>
        <dbReference type="ARBA" id="ARBA00023125"/>
    </source>
</evidence>
<dbReference type="Proteomes" id="UP000248925">
    <property type="component" value="Unassembled WGS sequence"/>
</dbReference>
<sequence length="293" mass="31966">MHLPLDSDLLRMFLVVADTGNVTRAAADVGRTQSAVSLQVKRLEENIGKPLFARGPRGVTLTESGVQLLPYARRIVGLMDETTAAMRRKPLDGLVRIGIPEEYGHTVLPRALAAFAESQPSVDVTVLCGYTAQQMDALDNDLLDLAVVFDWGAQTSGEVLFIDPTVWVTSSVHRLHERDPVPIAIYGRSNWCRDFAIRSLEQHSLPYRIAYSCDTSGGLKIAVTAGLGIAPLSRSNIPPDCRELTLEDGFPPIDSSRVVLRRNAHHSSPAVESMADVIRSAFRPISQTGLRSA</sequence>
<evidence type="ECO:0000256" key="2">
    <source>
        <dbReference type="ARBA" id="ARBA00023015"/>
    </source>
</evidence>
<dbReference type="InterPro" id="IPR005119">
    <property type="entry name" value="LysR_subst-bd"/>
</dbReference>
<comment type="caution">
    <text evidence="9">The sequence shown here is derived from an EMBL/GenBank/DDBJ whole genome shotgun (WGS) entry which is preliminary data.</text>
</comment>
<dbReference type="Pfam" id="PF00126">
    <property type="entry name" value="HTH_1"/>
    <property type="match status" value="1"/>
</dbReference>
<evidence type="ECO:0000256" key="5">
    <source>
        <dbReference type="ARBA" id="ARBA00054626"/>
    </source>
</evidence>
<evidence type="ECO:0000256" key="1">
    <source>
        <dbReference type="ARBA" id="ARBA00009437"/>
    </source>
</evidence>
<evidence type="ECO:0000256" key="7">
    <source>
        <dbReference type="ARBA" id="ARBA00083243"/>
    </source>
</evidence>
<evidence type="ECO:0000259" key="8">
    <source>
        <dbReference type="PROSITE" id="PS50931"/>
    </source>
</evidence>
<comment type="function">
    <text evidence="5">Transcriptional regulator of the ttuABCDE tartrate utilization operon.</text>
</comment>
<dbReference type="InterPro" id="IPR050176">
    <property type="entry name" value="LTTR"/>
</dbReference>
<dbReference type="InterPro" id="IPR000847">
    <property type="entry name" value="LysR_HTH_N"/>
</dbReference>
<dbReference type="Pfam" id="PF03466">
    <property type="entry name" value="LysR_substrate"/>
    <property type="match status" value="1"/>
</dbReference>
<dbReference type="InterPro" id="IPR036390">
    <property type="entry name" value="WH_DNA-bd_sf"/>
</dbReference>
<keyword evidence="4" id="KW-0804">Transcription</keyword>
<dbReference type="GO" id="GO:0003677">
    <property type="term" value="F:DNA binding"/>
    <property type="evidence" value="ECO:0007669"/>
    <property type="project" value="UniProtKB-KW"/>
</dbReference>
<evidence type="ECO:0000313" key="10">
    <source>
        <dbReference type="Proteomes" id="UP000248925"/>
    </source>
</evidence>
<dbReference type="FunFam" id="1.10.10.10:FF:000001">
    <property type="entry name" value="LysR family transcriptional regulator"/>
    <property type="match status" value="1"/>
</dbReference>
<dbReference type="Gene3D" id="1.10.10.10">
    <property type="entry name" value="Winged helix-like DNA-binding domain superfamily/Winged helix DNA-binding domain"/>
    <property type="match status" value="1"/>
</dbReference>
<evidence type="ECO:0000313" key="9">
    <source>
        <dbReference type="EMBL" id="PZM14119.1"/>
    </source>
</evidence>
<accession>A0A2W4CN49</accession>
<dbReference type="PANTHER" id="PTHR30579">
    <property type="entry name" value="TRANSCRIPTIONAL REGULATOR"/>
    <property type="match status" value="1"/>
</dbReference>
<gene>
    <name evidence="9" type="ORF">CPY51_12420</name>
</gene>
<evidence type="ECO:0000256" key="4">
    <source>
        <dbReference type="ARBA" id="ARBA00023163"/>
    </source>
</evidence>
<organism evidence="9 10">
    <name type="scientific">Rhizobium tubonense</name>
    <dbReference type="NCBI Taxonomy" id="484088"/>
    <lineage>
        <taxon>Bacteria</taxon>
        <taxon>Pseudomonadati</taxon>
        <taxon>Pseudomonadota</taxon>
        <taxon>Alphaproteobacteria</taxon>
        <taxon>Hyphomicrobiales</taxon>
        <taxon>Rhizobiaceae</taxon>
        <taxon>Rhizobium/Agrobacterium group</taxon>
        <taxon>Rhizobium</taxon>
    </lineage>
</organism>
<dbReference type="PRINTS" id="PR00039">
    <property type="entry name" value="HTHLYSR"/>
</dbReference>
<dbReference type="PROSITE" id="PS50931">
    <property type="entry name" value="HTH_LYSR"/>
    <property type="match status" value="1"/>
</dbReference>
<evidence type="ECO:0000256" key="6">
    <source>
        <dbReference type="ARBA" id="ARBA00067332"/>
    </source>
</evidence>